<organism evidence="3 4">
    <name type="scientific">Parabacteroides absconsus</name>
    <dbReference type="NCBI Taxonomy" id="2951805"/>
    <lineage>
        <taxon>Bacteria</taxon>
        <taxon>Pseudomonadati</taxon>
        <taxon>Bacteroidota</taxon>
        <taxon>Bacteroidia</taxon>
        <taxon>Bacteroidales</taxon>
        <taxon>Tannerellaceae</taxon>
        <taxon>Parabacteroides</taxon>
    </lineage>
</organism>
<dbReference type="CDD" id="cd03811">
    <property type="entry name" value="GT4_GT28_WabH-like"/>
    <property type="match status" value="1"/>
</dbReference>
<dbReference type="PANTHER" id="PTHR12526">
    <property type="entry name" value="GLYCOSYLTRANSFERASE"/>
    <property type="match status" value="1"/>
</dbReference>
<dbReference type="InterPro" id="IPR028098">
    <property type="entry name" value="Glyco_trans_4-like_N"/>
</dbReference>
<keyword evidence="3" id="KW-0328">Glycosyltransferase</keyword>
<evidence type="ECO:0000259" key="1">
    <source>
        <dbReference type="Pfam" id="PF00534"/>
    </source>
</evidence>
<keyword evidence="4" id="KW-1185">Reference proteome</keyword>
<dbReference type="SUPFAM" id="SSF53756">
    <property type="entry name" value="UDP-Glycosyltransferase/glycogen phosphorylase"/>
    <property type="match status" value="1"/>
</dbReference>
<dbReference type="GO" id="GO:0016757">
    <property type="term" value="F:glycosyltransferase activity"/>
    <property type="evidence" value="ECO:0007669"/>
    <property type="project" value="UniProtKB-KW"/>
</dbReference>
<feature type="domain" description="Glycosyl transferase family 1" evidence="1">
    <location>
        <begin position="198"/>
        <end position="346"/>
    </location>
</feature>
<sequence>MNEKECYNADSNRKVKVLFIGLDVSGGGAERVFINIANSLDAKTLDIRIVYNCSFEESDIRKDVPVAYYGETHMRKGLKKLYNEIKRFKPDYIFTTNGTIAWTLPILCKFSGVRAKVVTRVAVTPCEKYFTSWKSRFQEYFSSKQYKKMYLVVAQTEYMRQDLIKSYNIPSEKVKVIRNYIDFDRVQRLSVNETRPIELRNDGYNIVAVGALYSVKGFDLLIEALAKLKNVISDARLYILGEERYEIGYRDFLNKKASDLGIADRVFLCGHKSNPYPYYANADLFVLSSRKEGFPNVVLESLSLHTPVVCTNCVDFSGIFNETQGIVVNKEDSDSLAEGIKKAHESLKKPIPFKYSNFDYNTLFI</sequence>
<protein>
    <submittedName>
        <fullName evidence="3">Glycosyltransferase</fullName>
        <ecNumber evidence="3">2.4.-.-</ecNumber>
    </submittedName>
</protein>
<dbReference type="RefSeq" id="WP_251968451.1">
    <property type="nucleotide sequence ID" value="NZ_CP146284.1"/>
</dbReference>
<dbReference type="Pfam" id="PF13439">
    <property type="entry name" value="Glyco_transf_4"/>
    <property type="match status" value="1"/>
</dbReference>
<proteinExistence type="predicted"/>
<name>A0ABZ2IPR1_9BACT</name>
<accession>A0ABZ2IPR1</accession>
<gene>
    <name evidence="3" type="ORF">NEE14_012400</name>
</gene>
<feature type="domain" description="Glycosyltransferase subfamily 4-like N-terminal" evidence="2">
    <location>
        <begin position="27"/>
        <end position="185"/>
    </location>
</feature>
<evidence type="ECO:0000259" key="2">
    <source>
        <dbReference type="Pfam" id="PF13439"/>
    </source>
</evidence>
<dbReference type="Gene3D" id="3.40.50.2000">
    <property type="entry name" value="Glycogen Phosphorylase B"/>
    <property type="match status" value="2"/>
</dbReference>
<dbReference type="Pfam" id="PF00534">
    <property type="entry name" value="Glycos_transf_1"/>
    <property type="match status" value="1"/>
</dbReference>
<dbReference type="InterPro" id="IPR001296">
    <property type="entry name" value="Glyco_trans_1"/>
</dbReference>
<dbReference type="EMBL" id="CP146284">
    <property type="protein sequence ID" value="WWV65788.1"/>
    <property type="molecule type" value="Genomic_DNA"/>
</dbReference>
<evidence type="ECO:0000313" key="4">
    <source>
        <dbReference type="Proteomes" id="UP001320603"/>
    </source>
</evidence>
<dbReference type="Proteomes" id="UP001320603">
    <property type="component" value="Chromosome"/>
</dbReference>
<dbReference type="PANTHER" id="PTHR12526:SF630">
    <property type="entry name" value="GLYCOSYLTRANSFERASE"/>
    <property type="match status" value="1"/>
</dbReference>
<dbReference type="EC" id="2.4.-.-" evidence="3"/>
<evidence type="ECO:0000313" key="3">
    <source>
        <dbReference type="EMBL" id="WWV65788.1"/>
    </source>
</evidence>
<keyword evidence="3" id="KW-0808">Transferase</keyword>
<reference evidence="3 4" key="1">
    <citation type="submission" date="2024-02" db="EMBL/GenBank/DDBJ databases">
        <title>Whole genome sequencing of Parabacteroides sp. AD58.</title>
        <authorList>
            <person name="Chaplin A.V."/>
            <person name="Pikina A.P."/>
            <person name="Sokolova S.R."/>
            <person name="Korostin D.O."/>
            <person name="Efimov B.A."/>
        </authorList>
    </citation>
    <scope>NUCLEOTIDE SEQUENCE [LARGE SCALE GENOMIC DNA]</scope>
    <source>
        <strain evidence="3 4">AD58</strain>
    </source>
</reference>